<keyword evidence="3" id="KW-1185">Reference proteome</keyword>
<dbReference type="EMBL" id="UGOA01000001">
    <property type="protein sequence ID" value="STX42557.1"/>
    <property type="molecule type" value="Genomic_DNA"/>
</dbReference>
<gene>
    <name evidence="2" type="ORF">NCTC13292_01642</name>
</gene>
<evidence type="ECO:0000256" key="1">
    <source>
        <dbReference type="SAM" id="Phobius"/>
    </source>
</evidence>
<dbReference type="Proteomes" id="UP000254677">
    <property type="component" value="Unassembled WGS sequence"/>
</dbReference>
<dbReference type="RefSeq" id="WP_147285493.1">
    <property type="nucleotide sequence ID" value="NZ_CAXYJE010000003.1"/>
</dbReference>
<keyword evidence="1" id="KW-1133">Transmembrane helix</keyword>
<evidence type="ECO:0000313" key="3">
    <source>
        <dbReference type="Proteomes" id="UP000254677"/>
    </source>
</evidence>
<feature type="transmembrane region" description="Helical" evidence="1">
    <location>
        <begin position="12"/>
        <end position="38"/>
    </location>
</feature>
<accession>A0A378J6L7</accession>
<dbReference type="AlphaFoldDB" id="A0A378J6L7"/>
<keyword evidence="1" id="KW-0472">Membrane</keyword>
<reference evidence="2 3" key="1">
    <citation type="submission" date="2018-06" db="EMBL/GenBank/DDBJ databases">
        <authorList>
            <consortium name="Pathogen Informatics"/>
            <person name="Doyle S."/>
        </authorList>
    </citation>
    <scope>NUCLEOTIDE SEQUENCE [LARGE SCALE GENOMIC DNA]</scope>
    <source>
        <strain evidence="2 3">NCTC13292</strain>
    </source>
</reference>
<dbReference type="OrthoDB" id="9865638at2"/>
<protein>
    <submittedName>
        <fullName evidence="2">Uncharacterized protein</fullName>
    </submittedName>
</protein>
<organism evidence="2 3">
    <name type="scientific">Legionella donaldsonii</name>
    <dbReference type="NCBI Taxonomy" id="45060"/>
    <lineage>
        <taxon>Bacteria</taxon>
        <taxon>Pseudomonadati</taxon>
        <taxon>Pseudomonadota</taxon>
        <taxon>Gammaproteobacteria</taxon>
        <taxon>Legionellales</taxon>
        <taxon>Legionellaceae</taxon>
        <taxon>Legionella</taxon>
    </lineage>
</organism>
<evidence type="ECO:0000313" key="2">
    <source>
        <dbReference type="EMBL" id="STX42557.1"/>
    </source>
</evidence>
<feature type="transmembrane region" description="Helical" evidence="1">
    <location>
        <begin position="44"/>
        <end position="64"/>
    </location>
</feature>
<proteinExistence type="predicted"/>
<sequence length="84" mass="9794">MMKRYNPLDAQKTFGILFIENGALACIKSFFIVLLSWSLRTNTAPVPVSVWILSYFALCAYFTWKPKLTRFLVNRKQRKTAKDD</sequence>
<name>A0A378J6L7_9GAMM</name>
<keyword evidence="1" id="KW-0812">Transmembrane</keyword>